<dbReference type="GO" id="GO:0006006">
    <property type="term" value="P:glucose metabolic process"/>
    <property type="evidence" value="ECO:0007669"/>
    <property type="project" value="UniProtKB-KW"/>
</dbReference>
<keyword evidence="10" id="KW-0119">Carbohydrate metabolism</keyword>
<dbReference type="InterPro" id="IPR005844">
    <property type="entry name" value="A-D-PHexomutase_a/b/a-I"/>
</dbReference>
<dbReference type="InterPro" id="IPR036900">
    <property type="entry name" value="A-D-PHexomutase_C_sf"/>
</dbReference>
<feature type="domain" description="Alpha-D-phosphohexomutase alpha/beta/alpha" evidence="13">
    <location>
        <begin position="48"/>
        <end position="184"/>
    </location>
</feature>
<evidence type="ECO:0000256" key="10">
    <source>
        <dbReference type="ARBA" id="ARBA00023277"/>
    </source>
</evidence>
<dbReference type="GO" id="GO:0006166">
    <property type="term" value="P:purine ribonucleoside salvage"/>
    <property type="evidence" value="ECO:0007669"/>
    <property type="project" value="TreeGrafter"/>
</dbReference>
<dbReference type="CDD" id="cd05799">
    <property type="entry name" value="PGM2"/>
    <property type="match status" value="1"/>
</dbReference>
<dbReference type="PANTHER" id="PTHR45745:SF1">
    <property type="entry name" value="PHOSPHOGLUCOMUTASE 2B-RELATED"/>
    <property type="match status" value="1"/>
</dbReference>
<keyword evidence="5" id="KW-0313">Glucose metabolism</keyword>
<keyword evidence="8 11" id="KW-0460">Magnesium</keyword>
<dbReference type="GO" id="GO:0005737">
    <property type="term" value="C:cytoplasm"/>
    <property type="evidence" value="ECO:0007669"/>
    <property type="project" value="UniProtKB-SubCell"/>
</dbReference>
<dbReference type="OrthoDB" id="8300170at2759"/>
<name>A0A8H3F7G1_9LECA</name>
<keyword evidence="6" id="KW-0597">Phosphoprotein</keyword>
<dbReference type="Proteomes" id="UP000664521">
    <property type="component" value="Unassembled WGS sequence"/>
</dbReference>
<evidence type="ECO:0000256" key="5">
    <source>
        <dbReference type="ARBA" id="ARBA00022526"/>
    </source>
</evidence>
<proteinExistence type="inferred from homology"/>
<dbReference type="SUPFAM" id="SSF53738">
    <property type="entry name" value="Phosphoglucomutase, first 3 domains"/>
    <property type="match status" value="3"/>
</dbReference>
<evidence type="ECO:0000256" key="6">
    <source>
        <dbReference type="ARBA" id="ARBA00022553"/>
    </source>
</evidence>
<evidence type="ECO:0000256" key="2">
    <source>
        <dbReference type="ARBA" id="ARBA00004496"/>
    </source>
</evidence>
<dbReference type="InterPro" id="IPR005846">
    <property type="entry name" value="A-D-PHexomutase_a/b/a-III"/>
</dbReference>
<evidence type="ECO:0000256" key="4">
    <source>
        <dbReference type="ARBA" id="ARBA00022490"/>
    </source>
</evidence>
<comment type="cofactor">
    <cofactor evidence="1">
        <name>Mg(2+)</name>
        <dbReference type="ChEBI" id="CHEBI:18420"/>
    </cofactor>
</comment>
<dbReference type="Gene3D" id="3.30.310.50">
    <property type="entry name" value="Alpha-D-phosphohexomutase, C-terminal domain"/>
    <property type="match status" value="1"/>
</dbReference>
<dbReference type="Pfam" id="PF02879">
    <property type="entry name" value="PGM_PMM_II"/>
    <property type="match status" value="1"/>
</dbReference>
<evidence type="ECO:0000259" key="13">
    <source>
        <dbReference type="Pfam" id="PF02878"/>
    </source>
</evidence>
<gene>
    <name evidence="16" type="primary">PGM3</name>
    <name evidence="16" type="ORF">HETSPECPRED_004146</name>
</gene>
<dbReference type="InterPro" id="IPR016055">
    <property type="entry name" value="A-D-PHexomutase_a/b/a-I/II/III"/>
</dbReference>
<dbReference type="Gene3D" id="3.40.120.10">
    <property type="entry name" value="Alpha-D-Glucose-1,6-Bisphosphate, subunit A, domain 3"/>
    <property type="match status" value="3"/>
</dbReference>
<evidence type="ECO:0000256" key="1">
    <source>
        <dbReference type="ARBA" id="ARBA00001946"/>
    </source>
</evidence>
<dbReference type="PROSITE" id="PS00710">
    <property type="entry name" value="PGM_PMM"/>
    <property type="match status" value="1"/>
</dbReference>
<comment type="caution">
    <text evidence="16">The sequence shown here is derived from an EMBL/GenBank/DDBJ whole genome shotgun (WGS) entry which is preliminary data.</text>
</comment>
<accession>A0A8H3F7G1</accession>
<protein>
    <submittedName>
        <fullName evidence="16">Phosphoglucomutase-3</fullName>
    </submittedName>
</protein>
<dbReference type="SUPFAM" id="SSF55957">
    <property type="entry name" value="Phosphoglucomutase, C-terminal domain"/>
    <property type="match status" value="1"/>
</dbReference>
<dbReference type="GO" id="GO:0008973">
    <property type="term" value="F:phosphopentomutase activity"/>
    <property type="evidence" value="ECO:0007669"/>
    <property type="project" value="TreeGrafter"/>
</dbReference>
<evidence type="ECO:0000256" key="9">
    <source>
        <dbReference type="ARBA" id="ARBA00023235"/>
    </source>
</evidence>
<feature type="domain" description="Alpha-D-phosphohexomutase alpha/beta/alpha" evidence="15">
    <location>
        <begin position="324"/>
        <end position="444"/>
    </location>
</feature>
<dbReference type="PANTHER" id="PTHR45745">
    <property type="entry name" value="PHOSPHOMANNOMUTASE 45A"/>
    <property type="match status" value="1"/>
</dbReference>
<keyword evidence="4" id="KW-0963">Cytoplasm</keyword>
<comment type="subcellular location">
    <subcellularLocation>
        <location evidence="2">Cytoplasm</location>
    </subcellularLocation>
</comment>
<dbReference type="FunFam" id="3.40.120.10:FF:000035">
    <property type="entry name" value="Pgm3p"/>
    <property type="match status" value="1"/>
</dbReference>
<keyword evidence="7 11" id="KW-0479">Metal-binding</keyword>
<feature type="domain" description="Alpha-D-phosphohexomutase alpha/beta/alpha" evidence="14">
    <location>
        <begin position="211"/>
        <end position="315"/>
    </location>
</feature>
<dbReference type="Pfam" id="PF00408">
    <property type="entry name" value="PGM_PMM_IV"/>
    <property type="match status" value="1"/>
</dbReference>
<evidence type="ECO:0000256" key="11">
    <source>
        <dbReference type="RuleBase" id="RU004326"/>
    </source>
</evidence>
<reference evidence="16" key="1">
    <citation type="submission" date="2021-03" db="EMBL/GenBank/DDBJ databases">
        <authorList>
            <person name="Tagirdzhanova G."/>
        </authorList>
    </citation>
    <scope>NUCLEOTIDE SEQUENCE</scope>
</reference>
<dbReference type="GO" id="GO:0000287">
    <property type="term" value="F:magnesium ion binding"/>
    <property type="evidence" value="ECO:0007669"/>
    <property type="project" value="InterPro"/>
</dbReference>
<dbReference type="GO" id="GO:0005634">
    <property type="term" value="C:nucleus"/>
    <property type="evidence" value="ECO:0007669"/>
    <property type="project" value="TreeGrafter"/>
</dbReference>
<feature type="domain" description="Alpha-D-phosphohexomutase C-terminal" evidence="12">
    <location>
        <begin position="525"/>
        <end position="562"/>
    </location>
</feature>
<evidence type="ECO:0000313" key="16">
    <source>
        <dbReference type="EMBL" id="CAF9920037.1"/>
    </source>
</evidence>
<evidence type="ECO:0000259" key="15">
    <source>
        <dbReference type="Pfam" id="PF02880"/>
    </source>
</evidence>
<evidence type="ECO:0000256" key="8">
    <source>
        <dbReference type="ARBA" id="ARBA00022842"/>
    </source>
</evidence>
<evidence type="ECO:0000256" key="3">
    <source>
        <dbReference type="ARBA" id="ARBA00010231"/>
    </source>
</evidence>
<dbReference type="Pfam" id="PF02878">
    <property type="entry name" value="PGM_PMM_I"/>
    <property type="match status" value="1"/>
</dbReference>
<evidence type="ECO:0000313" key="17">
    <source>
        <dbReference type="Proteomes" id="UP000664521"/>
    </source>
</evidence>
<dbReference type="EMBL" id="CAJPDS010000025">
    <property type="protein sequence ID" value="CAF9920037.1"/>
    <property type="molecule type" value="Genomic_DNA"/>
</dbReference>
<comment type="similarity">
    <text evidence="3 11">Belongs to the phosphohexose mutase family.</text>
</comment>
<dbReference type="AlphaFoldDB" id="A0A8H3F7G1"/>
<organism evidence="16 17">
    <name type="scientific">Heterodermia speciosa</name>
    <dbReference type="NCBI Taxonomy" id="116794"/>
    <lineage>
        <taxon>Eukaryota</taxon>
        <taxon>Fungi</taxon>
        <taxon>Dikarya</taxon>
        <taxon>Ascomycota</taxon>
        <taxon>Pezizomycotina</taxon>
        <taxon>Lecanoromycetes</taxon>
        <taxon>OSLEUM clade</taxon>
        <taxon>Lecanoromycetidae</taxon>
        <taxon>Caliciales</taxon>
        <taxon>Physciaceae</taxon>
        <taxon>Heterodermia</taxon>
    </lineage>
</organism>
<evidence type="ECO:0000259" key="12">
    <source>
        <dbReference type="Pfam" id="PF00408"/>
    </source>
</evidence>
<dbReference type="InterPro" id="IPR005845">
    <property type="entry name" value="A-D-PHexomutase_a/b/a-II"/>
</dbReference>
<keyword evidence="17" id="KW-1185">Reference proteome</keyword>
<dbReference type="InterPro" id="IPR016066">
    <property type="entry name" value="A-D-PHexomutase_CS"/>
</dbReference>
<sequence length="585" mass="64940">MLIEMDDLTAKAQTWLRLDKDPETRSEMESLLADRDFTELRNRLGTRLAFGTAGLRAKMGAGPSRLNSLTIIQASQGLAEYLLLREPNAATAGVVIGHDARHNSQKFAELAGAAFGAKGIKVWWYEHIVHTPLIPFAVVHLGAVAGVMITASHNPAQDNGYKVYGSNGCQINSPADVEIAASILGNLEPMSWGAIDMHPSKQPILSEMKAKYFHAVNEVVGFEGAPDDVPKFVYTPMHGVGLEFMREALTTIGMINSMTIVSEQAYPDPDFPTVTFPNPEEKGALDIAMATANRDNICLILANDPDADRFAVAERVGGQWHQFTGDQVGVLLAYYCFQRLQVAEEDEDFMLTTAVSSQMLSCIAAEEGFSVLETLTGFKWLGNRTLELRRENKRVHFAYEEALGYMLPDIVLDKDGIAAAITFLHAVSSWGSPYAMLQQLYQRYGYFETLNTYWRSTDVSVTQQVFDRIRNLGSPAPKSLGHRLVLRWRDLTVGYDSATENHVPELPVSPDSQMITCWLNETSSDQGVRFTIRASGTEPKIKIYLECRGDDADSARRGAAQVLRLVTREWFDHPKLVMEGKYSDL</sequence>
<dbReference type="InterPro" id="IPR005843">
    <property type="entry name" value="A-D-PHexomutase_C"/>
</dbReference>
<keyword evidence="9" id="KW-0413">Isomerase</keyword>
<evidence type="ECO:0000256" key="7">
    <source>
        <dbReference type="ARBA" id="ARBA00022723"/>
    </source>
</evidence>
<dbReference type="Pfam" id="PF02880">
    <property type="entry name" value="PGM_PMM_III"/>
    <property type="match status" value="1"/>
</dbReference>
<evidence type="ECO:0000259" key="14">
    <source>
        <dbReference type="Pfam" id="PF02879"/>
    </source>
</evidence>